<evidence type="ECO:0000256" key="1">
    <source>
        <dbReference type="ARBA" id="ARBA00004340"/>
    </source>
</evidence>
<dbReference type="Pfam" id="PF20147">
    <property type="entry name" value="Crinkler"/>
    <property type="match status" value="1"/>
</dbReference>
<evidence type="ECO:0000313" key="6">
    <source>
        <dbReference type="EMBL" id="EEY61765.1"/>
    </source>
</evidence>
<evidence type="ECO:0000259" key="5">
    <source>
        <dbReference type="Pfam" id="PF20147"/>
    </source>
</evidence>
<dbReference type="eggNOG" id="ENOG502R5I5">
    <property type="taxonomic scope" value="Eukaryota"/>
</dbReference>
<gene>
    <name evidence="6" type="ORF">PITG_13698</name>
</gene>
<dbReference type="GO" id="GO:0005576">
    <property type="term" value="C:extracellular region"/>
    <property type="evidence" value="ECO:0007669"/>
    <property type="project" value="UniProtKB-SubCell"/>
</dbReference>
<dbReference type="VEuPathDB" id="FungiDB:PITG_13698"/>
<accession>D0NMK8</accession>
<name>D0NMK8_PHYIT</name>
<dbReference type="PANTHER" id="PTHR33129">
    <property type="entry name" value="PROTEIN KINASE DOMAIN-CONTAINING PROTEIN-RELATED"/>
    <property type="match status" value="1"/>
</dbReference>
<dbReference type="SUPFAM" id="SSF52540">
    <property type="entry name" value="P-loop containing nucleoside triphosphate hydrolases"/>
    <property type="match status" value="1"/>
</dbReference>
<evidence type="ECO:0000256" key="2">
    <source>
        <dbReference type="ARBA" id="ARBA00004613"/>
    </source>
</evidence>
<evidence type="ECO:0000256" key="3">
    <source>
        <dbReference type="ARBA" id="ARBA00022525"/>
    </source>
</evidence>
<dbReference type="OrthoDB" id="104224at2759"/>
<dbReference type="InParanoid" id="D0NMK8"/>
<dbReference type="HOGENOM" id="CLU_020819_2_0_1"/>
<dbReference type="RefSeq" id="XP_002899405.1">
    <property type="nucleotide sequence ID" value="XM_002899359.1"/>
</dbReference>
<dbReference type="InterPro" id="IPR027417">
    <property type="entry name" value="P-loop_NTPase"/>
</dbReference>
<proteinExistence type="predicted"/>
<keyword evidence="3" id="KW-0964">Secreted</keyword>
<dbReference type="GeneID" id="9461269"/>
<feature type="region of interest" description="Disordered" evidence="4">
    <location>
        <begin position="485"/>
        <end position="504"/>
    </location>
</feature>
<evidence type="ECO:0000313" key="7">
    <source>
        <dbReference type="Proteomes" id="UP000006643"/>
    </source>
</evidence>
<dbReference type="GO" id="GO:0043657">
    <property type="term" value="C:host cell"/>
    <property type="evidence" value="ECO:0007669"/>
    <property type="project" value="UniProtKB-SubCell"/>
</dbReference>
<sequence>MAEVELECAVYGEGTVFPVKIASNAKVSALQKAIVNEKKDVNDRFKVDPARLTLYLARKQGEATWMNHDHTVKGFLRGGISTEYEEMLSSWILDEDCFGKNFQPGRKEIHVLVELPQLSEAELPRDRQLVVGDVHIPITQSMSLNPPALVAFWNAFLNDSTDVKAGALVELPRDTYLLGDSTLGSRIYIRHCYPALWELCLERIHDEKTNTPHLVILGNPGIGKTFFGYVIVLHLVRTNETVVYESAGLKKRFLFAHNVVAQGSQEDFVHILDQPTTYYIVDAVKPAYYPAKTILLTSPRRSIWYEFNKTNCQSCYMPVWSLKEILQCRKLMYSDTPVDVVQKCFRRWGGIARYVLRFSQVGNQQVLLEKAMDIVDLDWLVKACGQLDANDAQVSHRLLHYRVSKAFDSEYFVFASQYVQQAVYNRLLKKDKRKLLEFIAASDGFGALAVLRGHLFEGHVHSVLPRGGTFKVRRLVENNEAYDDDDDLMEDEWDGDDEDGDDGMNADDSVAMEESTAVALVDGGAAPVISFERFEKVVVFNDDSEIEAATNTSYLQPAVKNYQSVDAIIKPDILLQVTGAHKHPCKQKDLHDVLKLLGNPAAPRLYLVLPPDRFTDFKYQRYLDSKRKRMMSPSYENVCKIQQFAMEVKLESEYVCSSEVPKPRSEPVPK</sequence>
<dbReference type="Proteomes" id="UP000006643">
    <property type="component" value="Unassembled WGS sequence"/>
</dbReference>
<dbReference type="EMBL" id="DS028147">
    <property type="protein sequence ID" value="EEY61765.1"/>
    <property type="molecule type" value="Genomic_DNA"/>
</dbReference>
<comment type="subcellular location">
    <subcellularLocation>
        <location evidence="1">Host cell</location>
    </subcellularLocation>
    <subcellularLocation>
        <location evidence="2">Secreted</location>
    </subcellularLocation>
</comment>
<dbReference type="AlphaFoldDB" id="D0NMK8"/>
<dbReference type="OMA" id="DMVIKGS"/>
<dbReference type="PANTHER" id="PTHR33129:SF1">
    <property type="entry name" value="ATP-BINDING PROTEIN"/>
    <property type="match status" value="1"/>
</dbReference>
<feature type="domain" description="Crinkler effector protein N-terminal" evidence="5">
    <location>
        <begin position="4"/>
        <end position="114"/>
    </location>
</feature>
<evidence type="ECO:0000256" key="4">
    <source>
        <dbReference type="SAM" id="MobiDB-lite"/>
    </source>
</evidence>
<organism evidence="6 7">
    <name type="scientific">Phytophthora infestans (strain T30-4)</name>
    <name type="common">Potato late blight agent</name>
    <dbReference type="NCBI Taxonomy" id="403677"/>
    <lineage>
        <taxon>Eukaryota</taxon>
        <taxon>Sar</taxon>
        <taxon>Stramenopiles</taxon>
        <taxon>Oomycota</taxon>
        <taxon>Peronosporomycetes</taxon>
        <taxon>Peronosporales</taxon>
        <taxon>Peronosporaceae</taxon>
        <taxon>Phytophthora</taxon>
    </lineage>
</organism>
<dbReference type="STRING" id="403677.D0NMK8"/>
<dbReference type="InterPro" id="IPR045379">
    <property type="entry name" value="Crinkler_N"/>
</dbReference>
<dbReference type="InterPro" id="IPR052980">
    <property type="entry name" value="Crinkler_effector"/>
</dbReference>
<dbReference type="KEGG" id="pif:PITG_13698"/>
<reference evidence="7" key="1">
    <citation type="journal article" date="2009" name="Nature">
        <title>Genome sequence and analysis of the Irish potato famine pathogen Phytophthora infestans.</title>
        <authorList>
            <consortium name="The Broad Institute Genome Sequencing Platform"/>
            <person name="Haas B.J."/>
            <person name="Kamoun S."/>
            <person name="Zody M.C."/>
            <person name="Jiang R.H."/>
            <person name="Handsaker R.E."/>
            <person name="Cano L.M."/>
            <person name="Grabherr M."/>
            <person name="Kodira C.D."/>
            <person name="Raffaele S."/>
            <person name="Torto-Alalibo T."/>
            <person name="Bozkurt T.O."/>
            <person name="Ah-Fong A.M."/>
            <person name="Alvarado L."/>
            <person name="Anderson V.L."/>
            <person name="Armstrong M.R."/>
            <person name="Avrova A."/>
            <person name="Baxter L."/>
            <person name="Beynon J."/>
            <person name="Boevink P.C."/>
            <person name="Bollmann S.R."/>
            <person name="Bos J.I."/>
            <person name="Bulone V."/>
            <person name="Cai G."/>
            <person name="Cakir C."/>
            <person name="Carrington J.C."/>
            <person name="Chawner M."/>
            <person name="Conti L."/>
            <person name="Costanzo S."/>
            <person name="Ewan R."/>
            <person name="Fahlgren N."/>
            <person name="Fischbach M.A."/>
            <person name="Fugelstad J."/>
            <person name="Gilroy E.M."/>
            <person name="Gnerre S."/>
            <person name="Green P.J."/>
            <person name="Grenville-Briggs L.J."/>
            <person name="Griffith J."/>
            <person name="Grunwald N.J."/>
            <person name="Horn K."/>
            <person name="Horner N.R."/>
            <person name="Hu C.H."/>
            <person name="Huitema E."/>
            <person name="Jeong D.H."/>
            <person name="Jones A.M."/>
            <person name="Jones J.D."/>
            <person name="Jones R.W."/>
            <person name="Karlsson E.K."/>
            <person name="Kunjeti S.G."/>
            <person name="Lamour K."/>
            <person name="Liu Z."/>
            <person name="Ma L."/>
            <person name="Maclean D."/>
            <person name="Chibucos M.C."/>
            <person name="McDonald H."/>
            <person name="McWalters J."/>
            <person name="Meijer H.J."/>
            <person name="Morgan W."/>
            <person name="Morris P.F."/>
            <person name="Munro C.A."/>
            <person name="O'Neill K."/>
            <person name="Ospina-Giraldo M."/>
            <person name="Pinzon A."/>
            <person name="Pritchard L."/>
            <person name="Ramsahoye B."/>
            <person name="Ren Q."/>
            <person name="Restrepo S."/>
            <person name="Roy S."/>
            <person name="Sadanandom A."/>
            <person name="Savidor A."/>
            <person name="Schornack S."/>
            <person name="Schwartz D.C."/>
            <person name="Schumann U.D."/>
            <person name="Schwessinger B."/>
            <person name="Seyer L."/>
            <person name="Sharpe T."/>
            <person name="Silvar C."/>
            <person name="Song J."/>
            <person name="Studholme D.J."/>
            <person name="Sykes S."/>
            <person name="Thines M."/>
            <person name="van de Vondervoort P.J."/>
            <person name="Phuntumart V."/>
            <person name="Wawra S."/>
            <person name="Weide R."/>
            <person name="Win J."/>
            <person name="Young C."/>
            <person name="Zhou S."/>
            <person name="Fry W."/>
            <person name="Meyers B.C."/>
            <person name="van West P."/>
            <person name="Ristaino J."/>
            <person name="Govers F."/>
            <person name="Birch P.R."/>
            <person name="Whisson S.C."/>
            <person name="Judelson H.S."/>
            <person name="Nusbaum C."/>
        </authorList>
    </citation>
    <scope>NUCLEOTIDE SEQUENCE [LARGE SCALE GENOMIC DNA]</scope>
    <source>
        <strain evidence="7">T30-4</strain>
    </source>
</reference>
<keyword evidence="7" id="KW-1185">Reference proteome</keyword>
<protein>
    <submittedName>
        <fullName evidence="6">Crinkler (CRN) family protein, putative</fullName>
    </submittedName>
</protein>